<evidence type="ECO:0000256" key="2">
    <source>
        <dbReference type="ARBA" id="ARBA00022694"/>
    </source>
</evidence>
<keyword evidence="3 4" id="KW-0413">Isomerase</keyword>
<feature type="binding site" evidence="4 6">
    <location>
        <position position="114"/>
    </location>
    <ligand>
        <name>substrate</name>
    </ligand>
</feature>
<comment type="function">
    <text evidence="4">Formation of pseudouridine at positions 38, 39 and 40 in the anticodon stem and loop of transfer RNAs.</text>
</comment>
<evidence type="ECO:0000256" key="3">
    <source>
        <dbReference type="ARBA" id="ARBA00023235"/>
    </source>
</evidence>
<dbReference type="PANTHER" id="PTHR11142:SF0">
    <property type="entry name" value="TRNA PSEUDOURIDINE SYNTHASE-LIKE 1"/>
    <property type="match status" value="1"/>
</dbReference>
<evidence type="ECO:0000313" key="9">
    <source>
        <dbReference type="EMBL" id="VFP83396.1"/>
    </source>
</evidence>
<dbReference type="InterPro" id="IPR001406">
    <property type="entry name" value="PsdUridine_synth_TruA"/>
</dbReference>
<evidence type="ECO:0000256" key="4">
    <source>
        <dbReference type="HAMAP-Rule" id="MF_00171"/>
    </source>
</evidence>
<name>A0A451DAZ1_9GAMM</name>
<reference evidence="9 10" key="1">
    <citation type="submission" date="2019-02" db="EMBL/GenBank/DDBJ databases">
        <authorList>
            <person name="Manzano-Marin A."/>
            <person name="Manzano-Marin A."/>
        </authorList>
    </citation>
    <scope>NUCLEOTIDE SEQUENCE [LARGE SCALE GENOMIC DNA]</scope>
    <source>
        <strain evidence="9 10">ErCikochiana</strain>
    </source>
</reference>
<comment type="similarity">
    <text evidence="1 4 7">Belongs to the tRNA pseudouridine synthase TruA family.</text>
</comment>
<dbReference type="Pfam" id="PF01416">
    <property type="entry name" value="PseudoU_synth_1"/>
    <property type="match status" value="2"/>
</dbReference>
<dbReference type="InterPro" id="IPR020095">
    <property type="entry name" value="PsdUridine_synth_TruA_C"/>
</dbReference>
<dbReference type="EMBL" id="LR217715">
    <property type="protein sequence ID" value="VFP83396.1"/>
    <property type="molecule type" value="Genomic_DNA"/>
</dbReference>
<dbReference type="EC" id="5.4.99.12" evidence="4"/>
<feature type="domain" description="Pseudouridine synthase I TruA alpha/beta" evidence="8">
    <location>
        <begin position="150"/>
        <end position="251"/>
    </location>
</feature>
<comment type="caution">
    <text evidence="4">Lacks conserved residue(s) required for the propagation of feature annotation.</text>
</comment>
<evidence type="ECO:0000256" key="1">
    <source>
        <dbReference type="ARBA" id="ARBA00009375"/>
    </source>
</evidence>
<dbReference type="InterPro" id="IPR020097">
    <property type="entry name" value="PsdUridine_synth_TruA_a/b_dom"/>
</dbReference>
<comment type="subunit">
    <text evidence="4">Homodimer.</text>
</comment>
<comment type="catalytic activity">
    <reaction evidence="4 7">
        <text>uridine(38/39/40) in tRNA = pseudouridine(38/39/40) in tRNA</text>
        <dbReference type="Rhea" id="RHEA:22376"/>
        <dbReference type="Rhea" id="RHEA-COMP:10085"/>
        <dbReference type="Rhea" id="RHEA-COMP:10087"/>
        <dbReference type="ChEBI" id="CHEBI:65314"/>
        <dbReference type="ChEBI" id="CHEBI:65315"/>
        <dbReference type="EC" id="5.4.99.12"/>
    </reaction>
</comment>
<dbReference type="NCBIfam" id="TIGR00071">
    <property type="entry name" value="hisT_truA"/>
    <property type="match status" value="1"/>
</dbReference>
<dbReference type="FunFam" id="3.30.70.580:FF:000001">
    <property type="entry name" value="tRNA pseudouridine synthase A"/>
    <property type="match status" value="1"/>
</dbReference>
<dbReference type="InterPro" id="IPR020103">
    <property type="entry name" value="PsdUridine_synth_cat_dom_sf"/>
</dbReference>
<dbReference type="GO" id="GO:0003723">
    <property type="term" value="F:RNA binding"/>
    <property type="evidence" value="ECO:0007669"/>
    <property type="project" value="InterPro"/>
</dbReference>
<dbReference type="Gene3D" id="3.30.70.660">
    <property type="entry name" value="Pseudouridine synthase I, catalytic domain, C-terminal subdomain"/>
    <property type="match status" value="1"/>
</dbReference>
<feature type="domain" description="Pseudouridine synthase I TruA alpha/beta" evidence="8">
    <location>
        <begin position="13"/>
        <end position="107"/>
    </location>
</feature>
<dbReference type="RefSeq" id="WP_162298009.1">
    <property type="nucleotide sequence ID" value="NZ_LR217715.1"/>
</dbReference>
<gene>
    <name evidence="4 9" type="primary">truA</name>
    <name evidence="9" type="ORF">ERCIKOCA2762_659</name>
</gene>
<dbReference type="InterPro" id="IPR020094">
    <property type="entry name" value="TruA/RsuA/RluB/E/F_N"/>
</dbReference>
<evidence type="ECO:0000313" key="10">
    <source>
        <dbReference type="Proteomes" id="UP000294368"/>
    </source>
</evidence>
<protein>
    <recommendedName>
        <fullName evidence="4">tRNA pseudouridine synthase A</fullName>
        <ecNumber evidence="4">5.4.99.12</ecNumber>
    </recommendedName>
    <alternativeName>
        <fullName evidence="4">tRNA pseudouridine(38-40) synthase</fullName>
    </alternativeName>
    <alternativeName>
        <fullName evidence="4">tRNA pseudouridylate synthase I</fullName>
    </alternativeName>
    <alternativeName>
        <fullName evidence="4">tRNA-uridine isomerase I</fullName>
    </alternativeName>
</protein>
<evidence type="ECO:0000259" key="8">
    <source>
        <dbReference type="Pfam" id="PF01416"/>
    </source>
</evidence>
<dbReference type="HAMAP" id="MF_00171">
    <property type="entry name" value="TruA"/>
    <property type="match status" value="1"/>
</dbReference>
<evidence type="ECO:0000256" key="7">
    <source>
        <dbReference type="RuleBase" id="RU003792"/>
    </source>
</evidence>
<dbReference type="GO" id="GO:0160147">
    <property type="term" value="F:tRNA pseudouridine(38-40) synthase activity"/>
    <property type="evidence" value="ECO:0007669"/>
    <property type="project" value="UniProtKB-EC"/>
</dbReference>
<dbReference type="PIRSF" id="PIRSF001430">
    <property type="entry name" value="tRNA_psdUrid_synth"/>
    <property type="match status" value="1"/>
</dbReference>
<dbReference type="CDD" id="cd02570">
    <property type="entry name" value="PseudoU_synth_EcTruA"/>
    <property type="match status" value="1"/>
</dbReference>
<dbReference type="AlphaFoldDB" id="A0A451DAZ1"/>
<feature type="active site" description="Nucleophile" evidence="4 5">
    <location>
        <position position="56"/>
    </location>
</feature>
<sequence length="268" mass="30554">MLKFTTKLALGVEYDGTRYCGWQKQRKVHSVQEKLEQALAEVADHPVSVMCAGRTDAGVHATGQVVHFETSSRRKDIAWVRGVNAYLPEDIVVRWMQVVPDAFHARFSALARRYRYVIYNQPKHRPAIFSKGMMYCSTILDVEKMQRAGAYLVGENDFTSFRASQCQSHSPIRQVMHIRVTRYYCVYIIIDIKANAFVYRMVRNIVGSLIEVGYGHKNESWIRDVLLAKDRKVAAAIASAQGLYLVSVDYPVHYAIPRVPVGPLHFIT</sequence>
<accession>A0A451DAZ1</accession>
<dbReference type="SUPFAM" id="SSF55120">
    <property type="entry name" value="Pseudouridine synthase"/>
    <property type="match status" value="1"/>
</dbReference>
<evidence type="ECO:0000256" key="6">
    <source>
        <dbReference type="PIRSR" id="PIRSR001430-2"/>
    </source>
</evidence>
<evidence type="ECO:0000256" key="5">
    <source>
        <dbReference type="PIRSR" id="PIRSR001430-1"/>
    </source>
</evidence>
<dbReference type="Proteomes" id="UP000294368">
    <property type="component" value="Chromosome"/>
</dbReference>
<proteinExistence type="inferred from homology"/>
<dbReference type="GO" id="GO:0031119">
    <property type="term" value="P:tRNA pseudouridine synthesis"/>
    <property type="evidence" value="ECO:0007669"/>
    <property type="project" value="UniProtKB-UniRule"/>
</dbReference>
<keyword evidence="2 4" id="KW-0819">tRNA processing</keyword>
<dbReference type="PANTHER" id="PTHR11142">
    <property type="entry name" value="PSEUDOURIDYLATE SYNTHASE"/>
    <property type="match status" value="1"/>
</dbReference>
<organism evidence="9 10">
    <name type="scientific">Candidatus Erwinia haradaeae</name>
    <dbReference type="NCBI Taxonomy" id="1922217"/>
    <lineage>
        <taxon>Bacteria</taxon>
        <taxon>Pseudomonadati</taxon>
        <taxon>Pseudomonadota</taxon>
        <taxon>Gammaproteobacteria</taxon>
        <taxon>Enterobacterales</taxon>
        <taxon>Erwiniaceae</taxon>
        <taxon>Erwinia</taxon>
    </lineage>
</organism>
<dbReference type="Gene3D" id="3.30.70.580">
    <property type="entry name" value="Pseudouridine synthase I, catalytic domain, N-terminal subdomain"/>
    <property type="match status" value="1"/>
</dbReference>